<sequence length="121" mass="13780">MCWIRREKVGNGFMFYDGMFRIKKIIDGPKPPTRKSCLVVVAAAMIAWRQGEPVIGTYRRGINPHAVRRAPRGYCKEEAPRSFLKNLITKLNAENPHLFRAMIIQSDITKAKLQVLPLNTG</sequence>
<comment type="caution">
    <text evidence="1">The sequence shown here is derived from an EMBL/GenBank/DDBJ whole genome shotgun (WGS) entry which is preliminary data.</text>
</comment>
<dbReference type="Proteomes" id="UP001472677">
    <property type="component" value="Unassembled WGS sequence"/>
</dbReference>
<protein>
    <submittedName>
        <fullName evidence="1">Uncharacterized protein</fullName>
    </submittedName>
</protein>
<evidence type="ECO:0000313" key="1">
    <source>
        <dbReference type="EMBL" id="KAK8552285.1"/>
    </source>
</evidence>
<name>A0ABR2E521_9ROSI</name>
<gene>
    <name evidence="1" type="ORF">V6N12_040890</name>
</gene>
<dbReference type="EMBL" id="JBBPBM010000020">
    <property type="protein sequence ID" value="KAK8552285.1"/>
    <property type="molecule type" value="Genomic_DNA"/>
</dbReference>
<proteinExistence type="predicted"/>
<organism evidence="1 2">
    <name type="scientific">Hibiscus sabdariffa</name>
    <name type="common">roselle</name>
    <dbReference type="NCBI Taxonomy" id="183260"/>
    <lineage>
        <taxon>Eukaryota</taxon>
        <taxon>Viridiplantae</taxon>
        <taxon>Streptophyta</taxon>
        <taxon>Embryophyta</taxon>
        <taxon>Tracheophyta</taxon>
        <taxon>Spermatophyta</taxon>
        <taxon>Magnoliopsida</taxon>
        <taxon>eudicotyledons</taxon>
        <taxon>Gunneridae</taxon>
        <taxon>Pentapetalae</taxon>
        <taxon>rosids</taxon>
        <taxon>malvids</taxon>
        <taxon>Malvales</taxon>
        <taxon>Malvaceae</taxon>
        <taxon>Malvoideae</taxon>
        <taxon>Hibiscus</taxon>
    </lineage>
</organism>
<evidence type="ECO:0000313" key="2">
    <source>
        <dbReference type="Proteomes" id="UP001472677"/>
    </source>
</evidence>
<keyword evidence="2" id="KW-1185">Reference proteome</keyword>
<reference evidence="1 2" key="1">
    <citation type="journal article" date="2024" name="G3 (Bethesda)">
        <title>Genome assembly of Hibiscus sabdariffa L. provides insights into metabolisms of medicinal natural products.</title>
        <authorList>
            <person name="Kim T."/>
        </authorList>
    </citation>
    <scope>NUCLEOTIDE SEQUENCE [LARGE SCALE GENOMIC DNA]</scope>
    <source>
        <strain evidence="1">TK-2024</strain>
        <tissue evidence="1">Old leaves</tissue>
    </source>
</reference>
<accession>A0ABR2E521</accession>